<keyword evidence="2" id="KW-0472">Membrane</keyword>
<feature type="signal peptide" evidence="3">
    <location>
        <begin position="1"/>
        <end position="22"/>
    </location>
</feature>
<feature type="chain" id="PRO_5028922364" description="LysM domain-containing protein" evidence="3">
    <location>
        <begin position="23"/>
        <end position="611"/>
    </location>
</feature>
<gene>
    <name evidence="4" type="ORF">PSI9734_00097</name>
</gene>
<dbReference type="InterPro" id="IPR038440">
    <property type="entry name" value="FimV_C_sf"/>
</dbReference>
<keyword evidence="5" id="KW-1185">Reference proteome</keyword>
<feature type="region of interest" description="Disordered" evidence="1">
    <location>
        <begin position="212"/>
        <end position="280"/>
    </location>
</feature>
<dbReference type="Proteomes" id="UP000481517">
    <property type="component" value="Unassembled WGS sequence"/>
</dbReference>
<evidence type="ECO:0000313" key="4">
    <source>
        <dbReference type="EMBL" id="CAB0149533.1"/>
    </source>
</evidence>
<feature type="compositionally biased region" description="Polar residues" evidence="1">
    <location>
        <begin position="220"/>
        <end position="233"/>
    </location>
</feature>
<feature type="region of interest" description="Disordered" evidence="1">
    <location>
        <begin position="336"/>
        <end position="528"/>
    </location>
</feature>
<evidence type="ECO:0000256" key="2">
    <source>
        <dbReference type="SAM" id="Phobius"/>
    </source>
</evidence>
<feature type="compositionally biased region" description="Low complexity" evidence="1">
    <location>
        <begin position="252"/>
        <end position="275"/>
    </location>
</feature>
<reference evidence="4 5" key="1">
    <citation type="submission" date="2020-02" db="EMBL/GenBank/DDBJ databases">
        <authorList>
            <person name="Rodrigo-Torres L."/>
            <person name="Arahal R. D."/>
            <person name="Lucena T."/>
        </authorList>
    </citation>
    <scope>NUCLEOTIDE SEQUENCE [LARGE SCALE GENOMIC DNA]</scope>
    <source>
        <strain evidence="4 5">CECT 9734</strain>
    </source>
</reference>
<proteinExistence type="predicted"/>
<dbReference type="NCBIfam" id="TIGR03504">
    <property type="entry name" value="FimV_Cterm"/>
    <property type="match status" value="1"/>
</dbReference>
<accession>A0A6S6WK66</accession>
<dbReference type="RefSeq" id="WP_173919166.1">
    <property type="nucleotide sequence ID" value="NZ_CADCXY010000001.1"/>
</dbReference>
<keyword evidence="2" id="KW-1133">Transmembrane helix</keyword>
<dbReference type="EMBL" id="CADCXY010000001">
    <property type="protein sequence ID" value="CAB0149533.1"/>
    <property type="molecule type" value="Genomic_DNA"/>
</dbReference>
<feature type="transmembrane region" description="Helical" evidence="2">
    <location>
        <begin position="306"/>
        <end position="326"/>
    </location>
</feature>
<feature type="compositionally biased region" description="Low complexity" evidence="1">
    <location>
        <begin position="106"/>
        <end position="121"/>
    </location>
</feature>
<name>A0A6S6WK66_9GAMM</name>
<organism evidence="4 5">
    <name type="scientific">Pseudidiomarina piscicola</name>
    <dbReference type="NCBI Taxonomy" id="2614830"/>
    <lineage>
        <taxon>Bacteria</taxon>
        <taxon>Pseudomonadati</taxon>
        <taxon>Pseudomonadota</taxon>
        <taxon>Gammaproteobacteria</taxon>
        <taxon>Alteromonadales</taxon>
        <taxon>Idiomarinaceae</taxon>
        <taxon>Pseudidiomarina</taxon>
    </lineage>
</organism>
<feature type="compositionally biased region" description="Acidic residues" evidence="1">
    <location>
        <begin position="401"/>
        <end position="412"/>
    </location>
</feature>
<dbReference type="InterPro" id="IPR020011">
    <property type="entry name" value="FimV_C"/>
</dbReference>
<dbReference type="AlphaFoldDB" id="A0A6S6WK66"/>
<feature type="compositionally biased region" description="Basic and acidic residues" evidence="1">
    <location>
        <begin position="344"/>
        <end position="364"/>
    </location>
</feature>
<dbReference type="Pfam" id="PF14559">
    <property type="entry name" value="TPR_19"/>
    <property type="match status" value="1"/>
</dbReference>
<evidence type="ECO:0000256" key="3">
    <source>
        <dbReference type="SAM" id="SignalP"/>
    </source>
</evidence>
<evidence type="ECO:0008006" key="6">
    <source>
        <dbReference type="Google" id="ProtNLM"/>
    </source>
</evidence>
<protein>
    <recommendedName>
        <fullName evidence="6">LysM domain-containing protein</fullName>
    </recommendedName>
</protein>
<feature type="compositionally biased region" description="Acidic residues" evidence="1">
    <location>
        <begin position="498"/>
        <end position="525"/>
    </location>
</feature>
<sequence>MARIIIVALIAALVAFSAATMAQQGSRASRWQPEQFGPIVPTDTMWSIATYYGRQRGVSLFEMMDAIVAANPRAFRDNRPDFMLTGFYLEIPELGSLATAQDTPKAAVPAPSSDAASTAESSEAESPEAKSPDVESTAVESTAVESEIAISVSEMQALRGQLSESIGLIESLQTENSDLQQRLEAVTEELNLLRQRAAEEQRASAEIETLASELNRQDQQELTTTDVQSQPSERNPALDVEQPVEQTTAEPDAASESNADSTTASAAETDAATAVVEEKAEVVSKPVVNRPRSQQRSWLDWLLKPLHLGLMALVLVIVLGALWYLAYVRRLEREMAAEPAADQQSDKGEEYSDKGQEHSDKAEESAAGQEESIRDTSTADDGDGLAPEDWQEMPSELMSTADEDVEITDVDLEAYLSQQSDATAESDDDDDAISREVDALLAFEPSEQESDDEDSKESAAPEPVNEYRQPEPEPEDDSFGGLSLDDNFTTSDSKESDAEAADDDYVSIESLMEEAESEASEELDDPYDKDKLNEALVGDDDKPVDYDISTEAMLDESKSPAARLDLAQVYIDMGEIDDARNLLEGIQGCDDEEAEQEAAALLKQLSEQGGR</sequence>
<evidence type="ECO:0000313" key="5">
    <source>
        <dbReference type="Proteomes" id="UP000481517"/>
    </source>
</evidence>
<dbReference type="Gene3D" id="1.20.58.2200">
    <property type="match status" value="1"/>
</dbReference>
<feature type="compositionally biased region" description="Acidic residues" evidence="1">
    <location>
        <begin position="446"/>
        <end position="455"/>
    </location>
</feature>
<evidence type="ECO:0000256" key="1">
    <source>
        <dbReference type="SAM" id="MobiDB-lite"/>
    </source>
</evidence>
<feature type="region of interest" description="Disordered" evidence="1">
    <location>
        <begin position="100"/>
        <end position="142"/>
    </location>
</feature>
<keyword evidence="3" id="KW-0732">Signal</keyword>
<keyword evidence="2" id="KW-0812">Transmembrane</keyword>